<accession>A0ABV4YNP6</accession>
<dbReference type="RefSeq" id="WP_413260915.1">
    <property type="nucleotide sequence ID" value="NZ_JBHFNS010000094.1"/>
</dbReference>
<evidence type="ECO:0000256" key="7">
    <source>
        <dbReference type="ARBA" id="ARBA00022777"/>
    </source>
</evidence>
<dbReference type="EMBL" id="JBHFNS010000094">
    <property type="protein sequence ID" value="MFB2939450.1"/>
    <property type="molecule type" value="Genomic_DNA"/>
</dbReference>
<dbReference type="InterPro" id="IPR000014">
    <property type="entry name" value="PAS"/>
</dbReference>
<protein>
    <recommendedName>
        <fullName evidence="3">histidine kinase</fullName>
        <ecNumber evidence="3">2.7.13.3</ecNumber>
    </recommendedName>
</protein>
<dbReference type="InterPro" id="IPR005467">
    <property type="entry name" value="His_kinase_dom"/>
</dbReference>
<evidence type="ECO:0000256" key="4">
    <source>
        <dbReference type="ARBA" id="ARBA00022553"/>
    </source>
</evidence>
<evidence type="ECO:0000259" key="14">
    <source>
        <dbReference type="PROSITE" id="PS50110"/>
    </source>
</evidence>
<dbReference type="InterPro" id="IPR036097">
    <property type="entry name" value="HisK_dim/P_sf"/>
</dbReference>
<dbReference type="InterPro" id="IPR003661">
    <property type="entry name" value="HisK_dim/P_dom"/>
</dbReference>
<evidence type="ECO:0000313" key="18">
    <source>
        <dbReference type="EMBL" id="MFB2939450.1"/>
    </source>
</evidence>
<dbReference type="SUPFAM" id="SSF55785">
    <property type="entry name" value="PYP-like sensor domain (PAS domain)"/>
    <property type="match status" value="3"/>
</dbReference>
<evidence type="ECO:0000313" key="19">
    <source>
        <dbReference type="Proteomes" id="UP001576776"/>
    </source>
</evidence>
<dbReference type="Gene3D" id="3.40.50.2300">
    <property type="match status" value="1"/>
</dbReference>
<feature type="domain" description="CHASE" evidence="17">
    <location>
        <begin position="113"/>
        <end position="198"/>
    </location>
</feature>
<keyword evidence="4 11" id="KW-0597">Phosphoprotein</keyword>
<comment type="subcellular location">
    <subcellularLocation>
        <location evidence="2">Membrane</location>
    </subcellularLocation>
</comment>
<dbReference type="InterPro" id="IPR006189">
    <property type="entry name" value="CHASE_dom"/>
</dbReference>
<feature type="modified residue" description="4-aspartylphosphate" evidence="11">
    <location>
        <position position="997"/>
    </location>
</feature>
<evidence type="ECO:0000256" key="5">
    <source>
        <dbReference type="ARBA" id="ARBA00022679"/>
    </source>
</evidence>
<dbReference type="Pfam" id="PF00072">
    <property type="entry name" value="Response_reg"/>
    <property type="match status" value="1"/>
</dbReference>
<feature type="transmembrane region" description="Helical" evidence="12">
    <location>
        <begin position="257"/>
        <end position="280"/>
    </location>
</feature>
<dbReference type="InterPro" id="IPR000700">
    <property type="entry name" value="PAS-assoc_C"/>
</dbReference>
<dbReference type="Gene3D" id="3.30.565.10">
    <property type="entry name" value="Histidine kinase-like ATPase, C-terminal domain"/>
    <property type="match status" value="1"/>
</dbReference>
<evidence type="ECO:0000256" key="10">
    <source>
        <dbReference type="ARBA" id="ARBA00023136"/>
    </source>
</evidence>
<dbReference type="Gene3D" id="3.30.450.20">
    <property type="entry name" value="PAS domain"/>
    <property type="match status" value="3"/>
</dbReference>
<comment type="catalytic activity">
    <reaction evidence="1">
        <text>ATP + protein L-histidine = ADP + protein N-phospho-L-histidine.</text>
        <dbReference type="EC" id="2.7.13.3"/>
    </reaction>
</comment>
<evidence type="ECO:0000256" key="11">
    <source>
        <dbReference type="PROSITE-ProRule" id="PRU00169"/>
    </source>
</evidence>
<feature type="domain" description="Response regulatory" evidence="14">
    <location>
        <begin position="948"/>
        <end position="1064"/>
    </location>
</feature>
<dbReference type="PROSITE" id="PS50839">
    <property type="entry name" value="CHASE"/>
    <property type="match status" value="1"/>
</dbReference>
<dbReference type="Gene3D" id="3.30.450.350">
    <property type="entry name" value="CHASE domain"/>
    <property type="match status" value="1"/>
</dbReference>
<dbReference type="Pfam" id="PF00989">
    <property type="entry name" value="PAS"/>
    <property type="match status" value="1"/>
</dbReference>
<evidence type="ECO:0000259" key="13">
    <source>
        <dbReference type="PROSITE" id="PS50109"/>
    </source>
</evidence>
<reference evidence="18 19" key="1">
    <citation type="submission" date="2024-09" db="EMBL/GenBank/DDBJ databases">
        <title>Floridaenema gen nov. (Aerosakkonemataceae, Aerosakkonematales ord. nov., Cyanobacteria) from benthic tropical and subtropical fresh waters, with the description of four new species.</title>
        <authorList>
            <person name="Moretto J.A."/>
            <person name="Berthold D.E."/>
            <person name="Lefler F.W."/>
            <person name="Huang I.-S."/>
            <person name="Laughinghouse H. IV."/>
        </authorList>
    </citation>
    <scope>NUCLEOTIDE SEQUENCE [LARGE SCALE GENOMIC DNA]</scope>
    <source>
        <strain evidence="18 19">BLCC-F154</strain>
    </source>
</reference>
<organism evidence="18 19">
    <name type="scientific">Floridaenema fluviatile BLCC-F154</name>
    <dbReference type="NCBI Taxonomy" id="3153640"/>
    <lineage>
        <taxon>Bacteria</taxon>
        <taxon>Bacillati</taxon>
        <taxon>Cyanobacteriota</taxon>
        <taxon>Cyanophyceae</taxon>
        <taxon>Oscillatoriophycideae</taxon>
        <taxon>Aerosakkonematales</taxon>
        <taxon>Aerosakkonemataceae</taxon>
        <taxon>Floridanema</taxon>
        <taxon>Floridanema fluviatile</taxon>
    </lineage>
</organism>
<dbReference type="CDD" id="cd16922">
    <property type="entry name" value="HATPase_EvgS-ArcB-TorS-like"/>
    <property type="match status" value="1"/>
</dbReference>
<keyword evidence="9" id="KW-0902">Two-component regulatory system</keyword>
<keyword evidence="8 12" id="KW-1133">Transmembrane helix</keyword>
<feature type="domain" description="Histidine kinase" evidence="13">
    <location>
        <begin position="699"/>
        <end position="922"/>
    </location>
</feature>
<dbReference type="Pfam" id="PF03924">
    <property type="entry name" value="CHASE"/>
    <property type="match status" value="1"/>
</dbReference>
<keyword evidence="19" id="KW-1185">Reference proteome</keyword>
<dbReference type="InterPro" id="IPR011006">
    <property type="entry name" value="CheY-like_superfamily"/>
</dbReference>
<dbReference type="SUPFAM" id="SSF52172">
    <property type="entry name" value="CheY-like"/>
    <property type="match status" value="1"/>
</dbReference>
<keyword evidence="7" id="KW-0418">Kinase</keyword>
<dbReference type="PANTHER" id="PTHR43047:SF72">
    <property type="entry name" value="OSMOSENSING HISTIDINE PROTEIN KINASE SLN1"/>
    <property type="match status" value="1"/>
</dbReference>
<dbReference type="InterPro" id="IPR036890">
    <property type="entry name" value="HATPase_C_sf"/>
</dbReference>
<evidence type="ECO:0000256" key="2">
    <source>
        <dbReference type="ARBA" id="ARBA00004370"/>
    </source>
</evidence>
<dbReference type="SUPFAM" id="SSF55874">
    <property type="entry name" value="ATPase domain of HSP90 chaperone/DNA topoisomerase II/histidine kinase"/>
    <property type="match status" value="1"/>
</dbReference>
<evidence type="ECO:0000259" key="16">
    <source>
        <dbReference type="PROSITE" id="PS50113"/>
    </source>
</evidence>
<dbReference type="SMART" id="SM00388">
    <property type="entry name" value="HisKA"/>
    <property type="match status" value="1"/>
</dbReference>
<comment type="caution">
    <text evidence="18">The sequence shown here is derived from an EMBL/GenBank/DDBJ whole genome shotgun (WGS) entry which is preliminary data.</text>
</comment>
<dbReference type="EC" id="2.7.13.3" evidence="3"/>
<dbReference type="InterPro" id="IPR003594">
    <property type="entry name" value="HATPase_dom"/>
</dbReference>
<sequence>MIKISLRPIQAICHAPMRRILPILLGVVVTVAVLFLWYQLSVQEKLYIEELTRAEATTIEMNLTHELTTRIRALQRMAKRWENGNGTPRTIWEDDAAAYLKDFYGYRAIEYIDPSYHVRWIVPLAGNEAAQNLDLTQEPRRHITLKVAQELRQPIITGTIDLVQGGKGFLVSVPLFVSDRFDGFILGVFQIPDLFEGVLTKSQNYNVQISDRNQLIYNQGIQAQTNLKQTVTVQAYGVNWQVEVFPNVKLLFPKHSLLPTVVLITGLILAWLLAIVVYLIEVSYYRIRQAQQTNRQLQHEINQRKKIERALEISQSRFAGILDIANDAIISVDRSQRITLFNQGAEKIFGYKTQEILGKPLTLLLPDRFANSHEQHIKNYAEKPGGTRQMFQRGEIFGRRKDGTEFPCEASISKLNINGEIIFTTFLRDITAKQQAEKALRESEATKQAIIEAIPDLLIRMRSNGDYLDFIASNEFNIFQPDCDRHGVNLYGILPRKLAEMRMHHTQKALQSGIMQIYEHEIFIKDTLRYEEVRIVPLLPDEVLIMVRDITDRKQAEADLKQQKEMFQTIVNHIPVMISMFNSEGKIEFINPELEKVLGWSQEECQQRDVLSECFTDPVEYQQVLQHMMSANGKWKDLKTLTATGKELETTWANVQLSNGYFLGIGQDISDRKRNEIELRKAMEAAEAANLAKTIFLANMSHELRTPLNVILGFTQVLTRDPSLTLSQREDLQTIRRSGDYLLSLINDVLDLSKIESGHYTLEKSEFDLIAMLNSLKSMLSERASSKRLKLVFNISPEVPQFIIADAQKIRQILLNLLSNAIKFTNKGSVTLQLTVKQEEDNNSKLCLQFQVIDTGLGIADEELETIFDAFVQAQAGRNATNGTGLGLTISRKLLQLMGGEISVRSILGEGSTFTFTLPVTRSNATNLELEKSDRLIIGLAPNQPQRRVLVVDDRPENRLLLVKLLIQLGFAVQEASNGKEAVEIWQEWQPDLIWMDIRMPILDGYEATKQIRAMETEPTSIIIALTAQASHSDRNLALAAGCNDYISKPFREETLFLKMKEYLGLEYIYAEPQSTENQESTVFDSSENQTFLDGCDLQILNSLPEEWFTEMENSAVCGDDVAVTELINQLPPTVSKLAIYLKKLVDNYEFEEIIQVLLTLSSAKGSL</sequence>
<dbReference type="SMART" id="SM01079">
    <property type="entry name" value="CHASE"/>
    <property type="match status" value="1"/>
</dbReference>
<dbReference type="SMART" id="SM00091">
    <property type="entry name" value="PAS"/>
    <property type="match status" value="2"/>
</dbReference>
<evidence type="ECO:0000256" key="3">
    <source>
        <dbReference type="ARBA" id="ARBA00012438"/>
    </source>
</evidence>
<evidence type="ECO:0000256" key="9">
    <source>
        <dbReference type="ARBA" id="ARBA00023012"/>
    </source>
</evidence>
<dbReference type="PROSITE" id="PS50109">
    <property type="entry name" value="HIS_KIN"/>
    <property type="match status" value="1"/>
</dbReference>
<keyword evidence="5" id="KW-0808">Transferase</keyword>
<dbReference type="SMART" id="SM00448">
    <property type="entry name" value="REC"/>
    <property type="match status" value="1"/>
</dbReference>
<dbReference type="SUPFAM" id="SSF47384">
    <property type="entry name" value="Homodimeric domain of signal transducing histidine kinase"/>
    <property type="match status" value="1"/>
</dbReference>
<dbReference type="NCBIfam" id="TIGR00229">
    <property type="entry name" value="sensory_box"/>
    <property type="match status" value="2"/>
</dbReference>
<dbReference type="Pfam" id="PF13426">
    <property type="entry name" value="PAS_9"/>
    <property type="match status" value="1"/>
</dbReference>
<dbReference type="InterPro" id="IPR001789">
    <property type="entry name" value="Sig_transdc_resp-reg_receiver"/>
</dbReference>
<dbReference type="CDD" id="cd00130">
    <property type="entry name" value="PAS"/>
    <property type="match status" value="2"/>
</dbReference>
<dbReference type="PROSITE" id="PS50112">
    <property type="entry name" value="PAS"/>
    <property type="match status" value="2"/>
</dbReference>
<feature type="domain" description="PAS" evidence="15">
    <location>
        <begin position="314"/>
        <end position="384"/>
    </location>
</feature>
<dbReference type="InterPro" id="IPR035965">
    <property type="entry name" value="PAS-like_dom_sf"/>
</dbReference>
<dbReference type="Pfam" id="PF00512">
    <property type="entry name" value="HisKA"/>
    <property type="match status" value="1"/>
</dbReference>
<name>A0ABV4YNP6_9CYAN</name>
<dbReference type="SMART" id="SM00387">
    <property type="entry name" value="HATPase_c"/>
    <property type="match status" value="1"/>
</dbReference>
<dbReference type="PRINTS" id="PR00344">
    <property type="entry name" value="BCTRLSENSOR"/>
</dbReference>
<evidence type="ECO:0000259" key="17">
    <source>
        <dbReference type="PROSITE" id="PS50839"/>
    </source>
</evidence>
<feature type="transmembrane region" description="Helical" evidence="12">
    <location>
        <begin position="20"/>
        <end position="38"/>
    </location>
</feature>
<evidence type="ECO:0000256" key="1">
    <source>
        <dbReference type="ARBA" id="ARBA00000085"/>
    </source>
</evidence>
<dbReference type="PROSITE" id="PS50113">
    <property type="entry name" value="PAC"/>
    <property type="match status" value="1"/>
</dbReference>
<evidence type="ECO:0000256" key="12">
    <source>
        <dbReference type="SAM" id="Phobius"/>
    </source>
</evidence>
<dbReference type="InterPro" id="IPR013767">
    <property type="entry name" value="PAS_fold"/>
</dbReference>
<keyword evidence="10 12" id="KW-0472">Membrane</keyword>
<dbReference type="Pfam" id="PF02518">
    <property type="entry name" value="HATPase_c"/>
    <property type="match status" value="1"/>
</dbReference>
<dbReference type="PANTHER" id="PTHR43047">
    <property type="entry name" value="TWO-COMPONENT HISTIDINE PROTEIN KINASE"/>
    <property type="match status" value="1"/>
</dbReference>
<feature type="domain" description="PAC" evidence="16">
    <location>
        <begin position="392"/>
        <end position="442"/>
    </location>
</feature>
<evidence type="ECO:0000256" key="6">
    <source>
        <dbReference type="ARBA" id="ARBA00022692"/>
    </source>
</evidence>
<dbReference type="CDD" id="cd00082">
    <property type="entry name" value="HisKA"/>
    <property type="match status" value="1"/>
</dbReference>
<dbReference type="Proteomes" id="UP001576776">
    <property type="component" value="Unassembled WGS sequence"/>
</dbReference>
<dbReference type="InterPro" id="IPR004358">
    <property type="entry name" value="Sig_transdc_His_kin-like_C"/>
</dbReference>
<feature type="domain" description="PAS" evidence="15">
    <location>
        <begin position="563"/>
        <end position="613"/>
    </location>
</feature>
<evidence type="ECO:0000256" key="8">
    <source>
        <dbReference type="ARBA" id="ARBA00022989"/>
    </source>
</evidence>
<proteinExistence type="predicted"/>
<gene>
    <name evidence="18" type="ORF">ACE1B6_29705</name>
</gene>
<dbReference type="Gene3D" id="1.10.287.130">
    <property type="match status" value="1"/>
</dbReference>
<dbReference type="InterPro" id="IPR042240">
    <property type="entry name" value="CHASE_sf"/>
</dbReference>
<dbReference type="PROSITE" id="PS50110">
    <property type="entry name" value="RESPONSE_REGULATORY"/>
    <property type="match status" value="1"/>
</dbReference>
<evidence type="ECO:0000259" key="15">
    <source>
        <dbReference type="PROSITE" id="PS50112"/>
    </source>
</evidence>
<dbReference type="CDD" id="cd17546">
    <property type="entry name" value="REC_hyHK_CKI1_RcsC-like"/>
    <property type="match status" value="1"/>
</dbReference>
<keyword evidence="6 12" id="KW-0812">Transmembrane</keyword>